<dbReference type="PROSITE" id="PS50878">
    <property type="entry name" value="RT_POL"/>
    <property type="match status" value="1"/>
</dbReference>
<dbReference type="SUPFAM" id="SSF56672">
    <property type="entry name" value="DNA/RNA polymerases"/>
    <property type="match status" value="1"/>
</dbReference>
<dbReference type="InterPro" id="IPR043502">
    <property type="entry name" value="DNA/RNA_pol_sf"/>
</dbReference>
<reference evidence="2 3" key="1">
    <citation type="submission" date="2016-09" db="EMBL/GenBank/DDBJ databases">
        <title>Rhizobium oryziradicis sp. nov., isolated from the root of rice.</title>
        <authorList>
            <person name="Zhao J."/>
            <person name="Zhang X."/>
        </authorList>
    </citation>
    <scope>NUCLEOTIDE SEQUENCE [LARGE SCALE GENOMIC DNA]</scope>
    <source>
        <strain evidence="2 3">N19</strain>
    </source>
</reference>
<dbReference type="AlphaFoldDB" id="A0A1Q8ZNJ8"/>
<organism evidence="2 3">
    <name type="scientific">Rhizobium oryziradicis</name>
    <dbReference type="NCBI Taxonomy" id="1867956"/>
    <lineage>
        <taxon>Bacteria</taxon>
        <taxon>Pseudomonadati</taxon>
        <taxon>Pseudomonadota</taxon>
        <taxon>Alphaproteobacteria</taxon>
        <taxon>Hyphomicrobiales</taxon>
        <taxon>Rhizobiaceae</taxon>
        <taxon>Rhizobium/Agrobacterium group</taxon>
        <taxon>Rhizobium</taxon>
    </lineage>
</organism>
<sequence>MDHGRIRQCWEALIKQPLPPDHQAVFNAITKYSVVDYDKIMKRLELMVHPAVGSRGERRKRKIDLLKGKYYKQLCSVEDFRNLVAGGDPNFPSLIQKNGFNFGIPQGTPISDLVANFYLMDFDAEVNSWVSEHSGIYMRYSDDIIVVIPQSNSISDFEVKDFLQTRIRHYGSKLQIQDKKVSISRFSRNGLVQDFSRVFGRASANGLEYLGFQYDGASIQIKNSTLSNAWRKMKRRAYGSACAYVKRYRSKGEIWIRANYSSLQLETNLLRDVTYNQDTGYDTWTFLKYVRRCSRTFSNYPRNFSSQTKRYRRLTKLMIEKSLDKAISVHLK</sequence>
<evidence type="ECO:0000313" key="2">
    <source>
        <dbReference type="EMBL" id="OLP43471.1"/>
    </source>
</evidence>
<feature type="domain" description="Reverse transcriptase" evidence="1">
    <location>
        <begin position="1"/>
        <end position="214"/>
    </location>
</feature>
<protein>
    <recommendedName>
        <fullName evidence="1">Reverse transcriptase domain-containing protein</fullName>
    </recommendedName>
</protein>
<accession>A0A1Q8ZNJ8</accession>
<dbReference type="InterPro" id="IPR000477">
    <property type="entry name" value="RT_dom"/>
</dbReference>
<comment type="caution">
    <text evidence="2">The sequence shown here is derived from an EMBL/GenBank/DDBJ whole genome shotgun (WGS) entry which is preliminary data.</text>
</comment>
<dbReference type="EMBL" id="MKIM01000028">
    <property type="protein sequence ID" value="OLP43471.1"/>
    <property type="molecule type" value="Genomic_DNA"/>
</dbReference>
<keyword evidence="3" id="KW-1185">Reference proteome</keyword>
<evidence type="ECO:0000313" key="3">
    <source>
        <dbReference type="Proteomes" id="UP000186894"/>
    </source>
</evidence>
<gene>
    <name evidence="2" type="ORF">BJF95_21600</name>
</gene>
<proteinExistence type="predicted"/>
<dbReference type="Proteomes" id="UP000186894">
    <property type="component" value="Unassembled WGS sequence"/>
</dbReference>
<name>A0A1Q8ZNJ8_9HYPH</name>
<evidence type="ECO:0000259" key="1">
    <source>
        <dbReference type="PROSITE" id="PS50878"/>
    </source>
</evidence>